<evidence type="ECO:0000256" key="1">
    <source>
        <dbReference type="SAM" id="SignalP"/>
    </source>
</evidence>
<accession>S5MKE5</accession>
<sequence length="670" mass="73733">MKKLLTLLAATTMVASSSISVVACGDPNPGDGSGGETLPDAKFELEKNSIEFFTNEIGRIKIKNWSILNDNSKPTKFTYSEEGIVQVTKSATADELVVTPFKKAGIVTVTVESKIHKETITINVKELQVEEEFKLEKTSLVTKTSSIDRIKITNWDNISEEKRPDTLNFDNDGYATARIDTANKEIVVETFEKNIDNLKLSLISKDGNQTTVVSIKIETALFDLEQEDLVVNIAAGNMTNGTIDPTIAVGSKGFEITNEAIINGFNTMNGINISADELIIERESDGNNGIGALVNLRAKEGSTVVKGEVSLTLNQNIDPNDYFANKNLGEIRLFKGAYNKLDEVLNSSDAISLGAIVFEQVGAKNTQLEYVKANFIQNLGAAGKEIMKNAVTTATTFQITNMPTLKGIFKENINVEFTYKFVEEDRITLFEALPETKRLNVNFDDLENKAKFAQKEAKTYIYNQLSEEFKNKISLTHFIEFTNLIFNTKDEIGNDVYVKLDVLPGSDLLYGHDGAAFIGYINNPGGLAGASGGGNLEKYEDSKKLDDKYTTGMGYFDTIAAMGGNFYQGHAILDVTGTNYIENMEIHVNEEKSINFGNIETNSEIVLEVNSSNNKLLTINNFEKNEIGDYIISIKGLKVPGLFASQPIISIKVNGKLYRSFTVKVLAANK</sequence>
<dbReference type="NCBIfam" id="NF038029">
    <property type="entry name" value="LP_plasma"/>
    <property type="match status" value="1"/>
</dbReference>
<dbReference type="Proteomes" id="UP000014983">
    <property type="component" value="Chromosome"/>
</dbReference>
<organism evidence="2 3">
    <name type="scientific">Spiroplasma diminutum CUAS-1</name>
    <dbReference type="NCBI Taxonomy" id="1276221"/>
    <lineage>
        <taxon>Bacteria</taxon>
        <taxon>Bacillati</taxon>
        <taxon>Mycoplasmatota</taxon>
        <taxon>Mollicutes</taxon>
        <taxon>Entomoplasmatales</taxon>
        <taxon>Spiroplasmataceae</taxon>
        <taxon>Spiroplasma</taxon>
    </lineage>
</organism>
<dbReference type="OrthoDB" id="387663at2"/>
<evidence type="ECO:0008006" key="4">
    <source>
        <dbReference type="Google" id="ProtNLM"/>
    </source>
</evidence>
<dbReference type="AlphaFoldDB" id="S5MKE5"/>
<evidence type="ECO:0000313" key="3">
    <source>
        <dbReference type="Proteomes" id="UP000014983"/>
    </source>
</evidence>
<dbReference type="HOGENOM" id="CLU_360520_0_0_14"/>
<proteinExistence type="predicted"/>
<feature type="signal peptide" evidence="1">
    <location>
        <begin position="1"/>
        <end position="23"/>
    </location>
</feature>
<dbReference type="EMBL" id="CP005076">
    <property type="protein sequence ID" value="AGR42450.1"/>
    <property type="molecule type" value="Genomic_DNA"/>
</dbReference>
<dbReference type="PROSITE" id="PS51257">
    <property type="entry name" value="PROKAR_LIPOPROTEIN"/>
    <property type="match status" value="1"/>
</dbReference>
<dbReference type="STRING" id="1276221.SDIMI_v3c07460"/>
<dbReference type="InterPro" id="IPR054816">
    <property type="entry name" value="Lipoprotein_mollicutes-type_CS"/>
</dbReference>
<name>S5MKE5_9MOLU</name>
<dbReference type="RefSeq" id="WP_020836681.1">
    <property type="nucleotide sequence ID" value="NC_021833.1"/>
</dbReference>
<feature type="chain" id="PRO_5004530128" description="Lipoprotein" evidence="1">
    <location>
        <begin position="24"/>
        <end position="670"/>
    </location>
</feature>
<reference evidence="2 3" key="1">
    <citation type="journal article" date="2013" name="Genome Biol. Evol.">
        <title>Comparison of metabolic capacities and inference of gene content evolution in mosquito-associated Spiroplasma diminutum and S. taiwanense.</title>
        <authorList>
            <person name="Lo W.S."/>
            <person name="Ku C."/>
            <person name="Chen L.L."/>
            <person name="Chang T.H."/>
            <person name="Kuo C.H."/>
        </authorList>
    </citation>
    <scope>NUCLEOTIDE SEQUENCE [LARGE SCALE GENOMIC DNA]</scope>
    <source>
        <strain evidence="2">CUAS-1</strain>
    </source>
</reference>
<dbReference type="PATRIC" id="fig|1276221.3.peg.748"/>
<keyword evidence="3" id="KW-1185">Reference proteome</keyword>
<protein>
    <recommendedName>
        <fullName evidence="4">Lipoprotein</fullName>
    </recommendedName>
</protein>
<dbReference type="KEGG" id="sdi:SDIMI_v3c07460"/>
<dbReference type="InParanoid" id="S5MKE5"/>
<evidence type="ECO:0000313" key="2">
    <source>
        <dbReference type="EMBL" id="AGR42450.1"/>
    </source>
</evidence>
<keyword evidence="1" id="KW-0732">Signal</keyword>
<gene>
    <name evidence="2" type="ORF">SDIMI_v3c07460</name>
</gene>